<comment type="caution">
    <text evidence="6">The sequence shown here is derived from an EMBL/GenBank/DDBJ whole genome shotgun (WGS) entry which is preliminary data.</text>
</comment>
<evidence type="ECO:0000313" key="6">
    <source>
        <dbReference type="EMBL" id="KAF9581308.1"/>
    </source>
</evidence>
<dbReference type="EMBL" id="JAABOA010001562">
    <property type="protein sequence ID" value="KAF9581308.1"/>
    <property type="molecule type" value="Genomic_DNA"/>
</dbReference>
<dbReference type="PROSITE" id="PS50089">
    <property type="entry name" value="ZF_RING_2"/>
    <property type="match status" value="1"/>
</dbReference>
<dbReference type="GO" id="GO:0006511">
    <property type="term" value="P:ubiquitin-dependent protein catabolic process"/>
    <property type="evidence" value="ECO:0007669"/>
    <property type="project" value="TreeGrafter"/>
</dbReference>
<dbReference type="GO" id="GO:0008270">
    <property type="term" value="F:zinc ion binding"/>
    <property type="evidence" value="ECO:0007669"/>
    <property type="project" value="UniProtKB-KW"/>
</dbReference>
<dbReference type="AlphaFoldDB" id="A0A9P6FTL1"/>
<organism evidence="6 7">
    <name type="scientific">Lunasporangiospora selenospora</name>
    <dbReference type="NCBI Taxonomy" id="979761"/>
    <lineage>
        <taxon>Eukaryota</taxon>
        <taxon>Fungi</taxon>
        <taxon>Fungi incertae sedis</taxon>
        <taxon>Mucoromycota</taxon>
        <taxon>Mortierellomycotina</taxon>
        <taxon>Mortierellomycetes</taxon>
        <taxon>Mortierellales</taxon>
        <taxon>Mortierellaceae</taxon>
        <taxon>Lunasporangiospora</taxon>
    </lineage>
</organism>
<feature type="region of interest" description="Disordered" evidence="3">
    <location>
        <begin position="740"/>
        <end position="792"/>
    </location>
</feature>
<dbReference type="PANTHER" id="PTHR22696">
    <property type="entry name" value="E3 UBIQUITIN-PROTEIN LIGASE RNF26"/>
    <property type="match status" value="1"/>
</dbReference>
<sequence>MPFVETLESYSRALYLPLRAYVRRPFQFVTETIRVHFPATAIVPQTAASASAAGIIGLAAIPATPQSSSGMVWDIRKAFEQTLLGTSRLTSSVSMDGMDVGALGRKSGGVGIDSAASLAASLGANGISGSGAGAGSGAAASGVNLGLGGFVGGYGSGSRALHTPSAIGFFTSSYFLLLFFMSIIVNRINAIVAPRNPHPLKLSVRFALKIPAFYLLIKSILVMAALLTQDQTSVPLAWMLSGIRARYTESHALWLSFIAMGVSSTIDSFIANLHSVGSNEQTINLLEWAIMFHFTPSGRDILIIAIIHTCQLLSLQILSLSAQGRDYRLVVTTFWGLTDLSHFTYAAFYRSTSYPFLQQLTHLPEVVVIFMVAISLCLHALTYVVTGGSVRRPLFESRAMPTLDEEYGLAVFKVGRACMEATRGIGFRNEVDAVVLPFGTILDKKRAENAFHSSSHASISGDRPRRSWSRLQDPSRGNQEVLAGFSNEVPDAVDAPGQRQQISRRRHRFNVIKEFCQSSASLFLDLALACYNKVVPARFRRTRITVAPQLTIIGNRMFVEEYIQLRTTVEHNLERARSLRNQKKKALEKLRLRELKEMNALDEEEERTIYEEFLSTDLVSSDDDEKDMDYVDLSEDEEPREDEDQDGDEMEDSRQDNSEEDTEFPETFGIRRRSHWGTDKEDTSDVPEEEAASDQLAPSWMSLGAFQDFFLDTSFMSIFLSSRLQDTPLTRSQHRLLMTGAKEFTLPEDEIEDEKDVETSQSDGGAVGSSGGDHSSKQVSRRKSWTSRLSRPSNNLDSRALLAVLKRHRKVPLPPPSPLPVYNETLADDGSGSMAPPPMTPRTNQASTEDSSMYSRLLCVVCQSEPRGIMLRPCRCLALCNECREVLASRRFKQCPCCRSDVQGFSKIYIP</sequence>
<protein>
    <recommendedName>
        <fullName evidence="5">RING-type domain-containing protein</fullName>
    </recommendedName>
</protein>
<name>A0A9P6FTL1_9FUNG</name>
<feature type="domain" description="RING-type" evidence="5">
    <location>
        <begin position="859"/>
        <end position="899"/>
    </location>
</feature>
<keyword evidence="2" id="KW-0175">Coiled coil</keyword>
<dbReference type="Pfam" id="PF13920">
    <property type="entry name" value="zf-C3HC4_3"/>
    <property type="match status" value="1"/>
</dbReference>
<proteinExistence type="predicted"/>
<dbReference type="Gene3D" id="3.30.40.10">
    <property type="entry name" value="Zinc/RING finger domain, C3HC4 (zinc finger)"/>
    <property type="match status" value="1"/>
</dbReference>
<keyword evidence="4" id="KW-0812">Transmembrane</keyword>
<dbReference type="GO" id="GO:0016567">
    <property type="term" value="P:protein ubiquitination"/>
    <property type="evidence" value="ECO:0007669"/>
    <property type="project" value="TreeGrafter"/>
</dbReference>
<keyword evidence="4" id="KW-0472">Membrane</keyword>
<evidence type="ECO:0000259" key="5">
    <source>
        <dbReference type="PROSITE" id="PS50089"/>
    </source>
</evidence>
<feature type="compositionally biased region" description="Acidic residues" evidence="3">
    <location>
        <begin position="746"/>
        <end position="756"/>
    </location>
</feature>
<feature type="region of interest" description="Disordered" evidence="3">
    <location>
        <begin position="814"/>
        <end position="849"/>
    </location>
</feature>
<feature type="region of interest" description="Disordered" evidence="3">
    <location>
        <begin position="453"/>
        <end position="475"/>
    </location>
</feature>
<dbReference type="OrthoDB" id="66726at2759"/>
<dbReference type="Proteomes" id="UP000780801">
    <property type="component" value="Unassembled WGS sequence"/>
</dbReference>
<keyword evidence="1" id="KW-0479">Metal-binding</keyword>
<feature type="region of interest" description="Disordered" evidence="3">
    <location>
        <begin position="621"/>
        <end position="693"/>
    </location>
</feature>
<feature type="transmembrane region" description="Helical" evidence="4">
    <location>
        <begin position="368"/>
        <end position="390"/>
    </location>
</feature>
<feature type="transmembrane region" description="Helical" evidence="4">
    <location>
        <begin position="206"/>
        <end position="227"/>
    </location>
</feature>
<keyword evidence="1" id="KW-0862">Zinc</keyword>
<dbReference type="InterPro" id="IPR001841">
    <property type="entry name" value="Znf_RING"/>
</dbReference>
<accession>A0A9P6FTL1</accession>
<evidence type="ECO:0000256" key="3">
    <source>
        <dbReference type="SAM" id="MobiDB-lite"/>
    </source>
</evidence>
<gene>
    <name evidence="6" type="ORF">BGW38_001725</name>
</gene>
<feature type="coiled-coil region" evidence="2">
    <location>
        <begin position="569"/>
        <end position="607"/>
    </location>
</feature>
<evidence type="ECO:0000256" key="4">
    <source>
        <dbReference type="SAM" id="Phobius"/>
    </source>
</evidence>
<feature type="transmembrane region" description="Helical" evidence="4">
    <location>
        <begin position="301"/>
        <end position="322"/>
    </location>
</feature>
<keyword evidence="1" id="KW-0863">Zinc-finger</keyword>
<reference evidence="6" key="1">
    <citation type="journal article" date="2020" name="Fungal Divers.">
        <title>Resolving the Mortierellaceae phylogeny through synthesis of multi-gene phylogenetics and phylogenomics.</title>
        <authorList>
            <person name="Vandepol N."/>
            <person name="Liber J."/>
            <person name="Desiro A."/>
            <person name="Na H."/>
            <person name="Kennedy M."/>
            <person name="Barry K."/>
            <person name="Grigoriev I.V."/>
            <person name="Miller A.N."/>
            <person name="O'Donnell K."/>
            <person name="Stajich J.E."/>
            <person name="Bonito G."/>
        </authorList>
    </citation>
    <scope>NUCLEOTIDE SEQUENCE</scope>
    <source>
        <strain evidence="6">KOD1015</strain>
    </source>
</reference>
<keyword evidence="4" id="KW-1133">Transmembrane helix</keyword>
<keyword evidence="7" id="KW-1185">Reference proteome</keyword>
<dbReference type="InterPro" id="IPR013083">
    <property type="entry name" value="Znf_RING/FYVE/PHD"/>
</dbReference>
<evidence type="ECO:0000256" key="1">
    <source>
        <dbReference type="PROSITE-ProRule" id="PRU00175"/>
    </source>
</evidence>
<dbReference type="PANTHER" id="PTHR22696:SF1">
    <property type="entry name" value="E3 UBIQUITIN-PROTEIN LIGASE RNF26"/>
    <property type="match status" value="1"/>
</dbReference>
<dbReference type="GO" id="GO:0061630">
    <property type="term" value="F:ubiquitin protein ligase activity"/>
    <property type="evidence" value="ECO:0007669"/>
    <property type="project" value="TreeGrafter"/>
</dbReference>
<feature type="transmembrane region" description="Helical" evidence="4">
    <location>
        <begin position="166"/>
        <end position="185"/>
    </location>
</feature>
<evidence type="ECO:0000313" key="7">
    <source>
        <dbReference type="Proteomes" id="UP000780801"/>
    </source>
</evidence>
<feature type="compositionally biased region" description="Acidic residues" evidence="3">
    <location>
        <begin position="621"/>
        <end position="651"/>
    </location>
</feature>
<evidence type="ECO:0000256" key="2">
    <source>
        <dbReference type="SAM" id="Coils"/>
    </source>
</evidence>